<dbReference type="Proteomes" id="UP000249260">
    <property type="component" value="Unassembled WGS sequence"/>
</dbReference>
<name>A0A328U931_9BACL</name>
<gene>
    <name evidence="2" type="ORF">DL346_02585</name>
</gene>
<dbReference type="EMBL" id="QLUW01000001">
    <property type="protein sequence ID" value="RAP78622.1"/>
    <property type="molecule type" value="Genomic_DNA"/>
</dbReference>
<organism evidence="2 3">
    <name type="scientific">Paenibacillus montanisoli</name>
    <dbReference type="NCBI Taxonomy" id="2081970"/>
    <lineage>
        <taxon>Bacteria</taxon>
        <taxon>Bacillati</taxon>
        <taxon>Bacillota</taxon>
        <taxon>Bacilli</taxon>
        <taxon>Bacillales</taxon>
        <taxon>Paenibacillaceae</taxon>
        <taxon>Paenibacillus</taxon>
    </lineage>
</organism>
<keyword evidence="1" id="KW-0472">Membrane</keyword>
<evidence type="ECO:0000256" key="1">
    <source>
        <dbReference type="SAM" id="Phobius"/>
    </source>
</evidence>
<feature type="transmembrane region" description="Helical" evidence="1">
    <location>
        <begin position="49"/>
        <end position="71"/>
    </location>
</feature>
<sequence length="81" mass="8859">MRRHNAGFVRKCIDGLAVLAYLGFFAIAAKSVARTLMDGAVFMTQVHEVLLSPIFLASGAYLGPYVFCLLIQQLLGKRGLQ</sequence>
<reference evidence="2 3" key="1">
    <citation type="submission" date="2018-06" db="EMBL/GenBank/DDBJ databases">
        <title>Paenibacillus montanisoli sp. nov., isolated from mountain area soil.</title>
        <authorList>
            <person name="Wu M."/>
        </authorList>
    </citation>
    <scope>NUCLEOTIDE SEQUENCE [LARGE SCALE GENOMIC DNA]</scope>
    <source>
        <strain evidence="2 3">RA17</strain>
    </source>
</reference>
<evidence type="ECO:0000313" key="2">
    <source>
        <dbReference type="EMBL" id="RAP78622.1"/>
    </source>
</evidence>
<accession>A0A328U931</accession>
<dbReference type="AlphaFoldDB" id="A0A328U931"/>
<evidence type="ECO:0000313" key="3">
    <source>
        <dbReference type="Proteomes" id="UP000249260"/>
    </source>
</evidence>
<keyword evidence="3" id="KW-1185">Reference proteome</keyword>
<dbReference type="OrthoDB" id="2382012at2"/>
<protein>
    <submittedName>
        <fullName evidence="2">Transposase</fullName>
    </submittedName>
</protein>
<comment type="caution">
    <text evidence="2">The sequence shown here is derived from an EMBL/GenBank/DDBJ whole genome shotgun (WGS) entry which is preliminary data.</text>
</comment>
<feature type="transmembrane region" description="Helical" evidence="1">
    <location>
        <begin position="12"/>
        <end position="29"/>
    </location>
</feature>
<keyword evidence="1" id="KW-1133">Transmembrane helix</keyword>
<proteinExistence type="predicted"/>
<keyword evidence="1" id="KW-0812">Transmembrane</keyword>